<evidence type="ECO:0000259" key="1">
    <source>
        <dbReference type="Pfam" id="PF00535"/>
    </source>
</evidence>
<reference evidence="2 3" key="1">
    <citation type="submission" date="2019-09" db="EMBL/GenBank/DDBJ databases">
        <title>Whole genome sequencing of Microbacterium maritypicum.</title>
        <authorList>
            <person name="Lenchi N."/>
        </authorList>
    </citation>
    <scope>NUCLEOTIDE SEQUENCE [LARGE SCALE GENOMIC DNA]</scope>
    <source>
        <strain evidence="2 3">DSM 12512</strain>
    </source>
</reference>
<organism evidence="2 3">
    <name type="scientific">Microbacterium maritypicum</name>
    <name type="common">Microbacterium liquefaciens</name>
    <dbReference type="NCBI Taxonomy" id="33918"/>
    <lineage>
        <taxon>Bacteria</taxon>
        <taxon>Bacillati</taxon>
        <taxon>Actinomycetota</taxon>
        <taxon>Actinomycetes</taxon>
        <taxon>Micrococcales</taxon>
        <taxon>Microbacteriaceae</taxon>
        <taxon>Microbacterium</taxon>
    </lineage>
</organism>
<comment type="caution">
    <text evidence="2">The sequence shown here is derived from an EMBL/GenBank/DDBJ whole genome shotgun (WGS) entry which is preliminary data.</text>
</comment>
<dbReference type="SUPFAM" id="SSF53448">
    <property type="entry name" value="Nucleotide-diphospho-sugar transferases"/>
    <property type="match status" value="1"/>
</dbReference>
<name>A0AAD4A0D6_MICMQ</name>
<protein>
    <submittedName>
        <fullName evidence="2">Glycosyltransferase family 2 protein</fullName>
    </submittedName>
</protein>
<dbReference type="EMBL" id="WAAQ01000001">
    <property type="protein sequence ID" value="KAB1887914.1"/>
    <property type="molecule type" value="Genomic_DNA"/>
</dbReference>
<dbReference type="AlphaFoldDB" id="A0AAD4A0D6"/>
<proteinExistence type="predicted"/>
<dbReference type="Gene3D" id="3.90.550.10">
    <property type="entry name" value="Spore Coat Polysaccharide Biosynthesis Protein SpsA, Chain A"/>
    <property type="match status" value="1"/>
</dbReference>
<gene>
    <name evidence="2" type="ORF">F6W70_05795</name>
</gene>
<dbReference type="CDD" id="cd00761">
    <property type="entry name" value="Glyco_tranf_GTA_type"/>
    <property type="match status" value="1"/>
</dbReference>
<dbReference type="Pfam" id="PF00535">
    <property type="entry name" value="Glycos_transf_2"/>
    <property type="match status" value="1"/>
</dbReference>
<evidence type="ECO:0000313" key="2">
    <source>
        <dbReference type="EMBL" id="KAB1887914.1"/>
    </source>
</evidence>
<feature type="domain" description="Glycosyltransferase 2-like" evidence="1">
    <location>
        <begin position="11"/>
        <end position="157"/>
    </location>
</feature>
<sequence>MYSPPVVDLTIPVHTAARPIARAVASVVDHTQSDVRVTVVAHNVDPDAIRAALGAYAAHPRVRLLDLQDGIPSPAGPMNHGFAHSDARFLSVMGSDDELEPGALDSWLALQSSTSADMVLARVRLPGGGSDPYPPVRNGRRTRALDPRKDRLPYRSAPLGLIDRRRFGHLRFSTGLRSGEDLAYTTALWFSGAEIAYDLHGPGYVINDDAGDRVTSAPRPVADDFRFLDAISALEWFSRAEIGERDVLVVKLIRLHFFDVLRAHLTRGSGVSTQSDAFVQILERLEAMAPGVERLLSLADRRVLEALRSSRVNDDELSALLAARWRYRSIAALTPRNPLLALHRQAPLRTLAAGIRAGSA</sequence>
<evidence type="ECO:0000313" key="3">
    <source>
        <dbReference type="Proteomes" id="UP000436027"/>
    </source>
</evidence>
<accession>A0AAD4A0D6</accession>
<dbReference type="InterPro" id="IPR001173">
    <property type="entry name" value="Glyco_trans_2-like"/>
</dbReference>
<dbReference type="InterPro" id="IPR029044">
    <property type="entry name" value="Nucleotide-diphossugar_trans"/>
</dbReference>
<dbReference type="Proteomes" id="UP000436027">
    <property type="component" value="Unassembled WGS sequence"/>
</dbReference>